<organism evidence="2 3">
    <name type="scientific">Hyaloscypha variabilis (strain UAMH 11265 / GT02V1 / F)</name>
    <name type="common">Meliniomyces variabilis</name>
    <dbReference type="NCBI Taxonomy" id="1149755"/>
    <lineage>
        <taxon>Eukaryota</taxon>
        <taxon>Fungi</taxon>
        <taxon>Dikarya</taxon>
        <taxon>Ascomycota</taxon>
        <taxon>Pezizomycotina</taxon>
        <taxon>Leotiomycetes</taxon>
        <taxon>Helotiales</taxon>
        <taxon>Hyaloscyphaceae</taxon>
        <taxon>Hyaloscypha</taxon>
        <taxon>Hyaloscypha variabilis</taxon>
    </lineage>
</organism>
<accession>A0A2J6QZ61</accession>
<sequence length="260" mass="30040">MATIFTCFSKLPKEIQLNIWKEAASETRNVGVWIHLVEFGDLHRGNGDDNPYLFTTNVCHPAILHTSRESRREGLRFYQLTLGSTCQVHGPKIPPFTVTFPARTYINWKADRICIMQPLFRDLLEGHLDLLDLSSNNCLTKIAFNTNHPQWTGSHLAVDRMIKSALDMFSLEEFTLFDREYTDQPMEERHRKSIDFDVIKPPLIIQKGLEETGTRLIQAMKKYKRTGLLGSKAADNAQADIRLPWKIRFCRYLVDGQLEE</sequence>
<dbReference type="EMBL" id="KZ613962">
    <property type="protein sequence ID" value="PMD31558.1"/>
    <property type="molecule type" value="Genomic_DNA"/>
</dbReference>
<dbReference type="AlphaFoldDB" id="A0A2J6QZ61"/>
<evidence type="ECO:0000313" key="2">
    <source>
        <dbReference type="EMBL" id="PMD31558.1"/>
    </source>
</evidence>
<gene>
    <name evidence="2" type="ORF">L207DRAFT_591509</name>
</gene>
<reference evidence="2 3" key="1">
    <citation type="submission" date="2016-04" db="EMBL/GenBank/DDBJ databases">
        <title>A degradative enzymes factory behind the ericoid mycorrhizal symbiosis.</title>
        <authorList>
            <consortium name="DOE Joint Genome Institute"/>
            <person name="Martino E."/>
            <person name="Morin E."/>
            <person name="Grelet G."/>
            <person name="Kuo A."/>
            <person name="Kohler A."/>
            <person name="Daghino S."/>
            <person name="Barry K."/>
            <person name="Choi C."/>
            <person name="Cichocki N."/>
            <person name="Clum A."/>
            <person name="Copeland A."/>
            <person name="Hainaut M."/>
            <person name="Haridas S."/>
            <person name="Labutti K."/>
            <person name="Lindquist E."/>
            <person name="Lipzen A."/>
            <person name="Khouja H.-R."/>
            <person name="Murat C."/>
            <person name="Ohm R."/>
            <person name="Olson A."/>
            <person name="Spatafora J."/>
            <person name="Veneault-Fourrey C."/>
            <person name="Henrissat B."/>
            <person name="Grigoriev I."/>
            <person name="Martin F."/>
            <person name="Perotto S."/>
        </authorList>
    </citation>
    <scope>NUCLEOTIDE SEQUENCE [LARGE SCALE GENOMIC DNA]</scope>
    <source>
        <strain evidence="2 3">F</strain>
    </source>
</reference>
<evidence type="ECO:0000259" key="1">
    <source>
        <dbReference type="Pfam" id="PF20150"/>
    </source>
</evidence>
<dbReference type="Pfam" id="PF20150">
    <property type="entry name" value="2EXR"/>
    <property type="match status" value="1"/>
</dbReference>
<dbReference type="PANTHER" id="PTHR35910:SF6">
    <property type="entry name" value="2EXR DOMAIN-CONTAINING PROTEIN"/>
    <property type="match status" value="1"/>
</dbReference>
<dbReference type="OrthoDB" id="3473305at2759"/>
<keyword evidence="3" id="KW-1185">Reference proteome</keyword>
<name>A0A2J6QZ61_HYAVF</name>
<proteinExistence type="predicted"/>
<dbReference type="PANTHER" id="PTHR35910">
    <property type="entry name" value="2EXR DOMAIN-CONTAINING PROTEIN"/>
    <property type="match status" value="1"/>
</dbReference>
<evidence type="ECO:0000313" key="3">
    <source>
        <dbReference type="Proteomes" id="UP000235786"/>
    </source>
</evidence>
<dbReference type="InterPro" id="IPR045518">
    <property type="entry name" value="2EXR"/>
</dbReference>
<protein>
    <recommendedName>
        <fullName evidence="1">2EXR domain-containing protein</fullName>
    </recommendedName>
</protein>
<dbReference type="Proteomes" id="UP000235786">
    <property type="component" value="Unassembled WGS sequence"/>
</dbReference>
<feature type="domain" description="2EXR" evidence="1">
    <location>
        <begin position="5"/>
        <end position="113"/>
    </location>
</feature>